<name>A0A9P8Q868_WICPI</name>
<accession>A0A9P8Q868</accession>
<feature type="signal peptide" evidence="1">
    <location>
        <begin position="1"/>
        <end position="25"/>
    </location>
</feature>
<keyword evidence="3" id="KW-1185">Reference proteome</keyword>
<dbReference type="EMBL" id="JAEUBG010001794">
    <property type="protein sequence ID" value="KAH3685777.1"/>
    <property type="molecule type" value="Genomic_DNA"/>
</dbReference>
<evidence type="ECO:0000313" key="2">
    <source>
        <dbReference type="EMBL" id="KAH3685777.1"/>
    </source>
</evidence>
<organism evidence="2 3">
    <name type="scientific">Wickerhamomyces pijperi</name>
    <name type="common">Yeast</name>
    <name type="synonym">Pichia pijperi</name>
    <dbReference type="NCBI Taxonomy" id="599730"/>
    <lineage>
        <taxon>Eukaryota</taxon>
        <taxon>Fungi</taxon>
        <taxon>Dikarya</taxon>
        <taxon>Ascomycota</taxon>
        <taxon>Saccharomycotina</taxon>
        <taxon>Saccharomycetes</taxon>
        <taxon>Phaffomycetales</taxon>
        <taxon>Wickerhamomycetaceae</taxon>
        <taxon>Wickerhamomyces</taxon>
    </lineage>
</organism>
<comment type="caution">
    <text evidence="2">The sequence shown here is derived from an EMBL/GenBank/DDBJ whole genome shotgun (WGS) entry which is preliminary data.</text>
</comment>
<dbReference type="AlphaFoldDB" id="A0A9P8Q868"/>
<sequence>MIQMQSDHILTRLSTVLMALTPVITQGNGVDVTGSVEGTCSNRSLQRWEPLQSMSGVLIPEMEATIRTSSGKGTIARVNSDGV</sequence>
<evidence type="ECO:0008006" key="4">
    <source>
        <dbReference type="Google" id="ProtNLM"/>
    </source>
</evidence>
<evidence type="ECO:0000256" key="1">
    <source>
        <dbReference type="SAM" id="SignalP"/>
    </source>
</evidence>
<keyword evidence="1" id="KW-0732">Signal</keyword>
<gene>
    <name evidence="2" type="ORF">WICPIJ_003240</name>
</gene>
<dbReference type="Proteomes" id="UP000774326">
    <property type="component" value="Unassembled WGS sequence"/>
</dbReference>
<evidence type="ECO:0000313" key="3">
    <source>
        <dbReference type="Proteomes" id="UP000774326"/>
    </source>
</evidence>
<feature type="chain" id="PRO_5040478783" description="Secreted protein" evidence="1">
    <location>
        <begin position="26"/>
        <end position="83"/>
    </location>
</feature>
<reference evidence="2" key="2">
    <citation type="submission" date="2021-01" db="EMBL/GenBank/DDBJ databases">
        <authorList>
            <person name="Schikora-Tamarit M.A."/>
        </authorList>
    </citation>
    <scope>NUCLEOTIDE SEQUENCE</scope>
    <source>
        <strain evidence="2">CBS2887</strain>
    </source>
</reference>
<protein>
    <recommendedName>
        <fullName evidence="4">Secreted protein</fullName>
    </recommendedName>
</protein>
<reference evidence="2" key="1">
    <citation type="journal article" date="2021" name="Open Biol.">
        <title>Shared evolutionary footprints suggest mitochondrial oxidative damage underlies multiple complex I losses in fungi.</title>
        <authorList>
            <person name="Schikora-Tamarit M.A."/>
            <person name="Marcet-Houben M."/>
            <person name="Nosek J."/>
            <person name="Gabaldon T."/>
        </authorList>
    </citation>
    <scope>NUCLEOTIDE SEQUENCE</scope>
    <source>
        <strain evidence="2">CBS2887</strain>
    </source>
</reference>
<proteinExistence type="predicted"/>